<name>A0AB34ILF2_PRYPA</name>
<evidence type="ECO:0000256" key="1">
    <source>
        <dbReference type="ARBA" id="ARBA00004141"/>
    </source>
</evidence>
<dbReference type="PANTHER" id="PTHR12246">
    <property type="entry name" value="PALMITOYLTRANSFERASE ZDHHC16"/>
    <property type="match status" value="1"/>
</dbReference>
<evidence type="ECO:0000256" key="2">
    <source>
        <dbReference type="ARBA" id="ARBA00022679"/>
    </source>
</evidence>
<dbReference type="InterPro" id="IPR039859">
    <property type="entry name" value="PFA4/ZDH16/20/ERF2-like"/>
</dbReference>
<evidence type="ECO:0000256" key="5">
    <source>
        <dbReference type="ARBA" id="ARBA00023136"/>
    </source>
</evidence>
<feature type="compositionally biased region" description="Low complexity" evidence="8">
    <location>
        <begin position="42"/>
        <end position="66"/>
    </location>
</feature>
<keyword evidence="4 7" id="KW-1133">Transmembrane helix</keyword>
<feature type="domain" description="Palmitoyltransferase DHHC" evidence="9">
    <location>
        <begin position="191"/>
        <end position="317"/>
    </location>
</feature>
<comment type="domain">
    <text evidence="7">The DHHC domain is required for palmitoyltransferase activity.</text>
</comment>
<dbReference type="EMBL" id="JBGBPQ010000022">
    <property type="protein sequence ID" value="KAL1502950.1"/>
    <property type="molecule type" value="Genomic_DNA"/>
</dbReference>
<sequence length="377" mass="41759">MLALSDFGDQSLYKEGCCPLPPPPALSSLPSPSLPHPPPGLVPTSTSSSPSPSTPASSRAASRLAPEAPPSPAKAFPSAPPLPMCSCRPAGRWLPVVFVLALIGWCYFVFTVDILLPDLRSSDPSTHSYGQATTIAFNILLSLALLSMARAVFTEPGRIPDSWIVGAEDSEVGAFLPQLQTLETKHDGTRRICRKSKPNMYKPDRAHYCRMLGRCVLKMDHFCPWLNNCIGFFNHKFFVLFILYMAALTIYMVAVMTPVFVRHVSSLEQVTLDFKEEFRVSLTYLMLCLLATGLTAFFGFHAYLVCTNYTTIEFLEKRGCSPPPDHVNRYDTGLWNNVTSVLGENPLVWLLPTRWSCEGDGLSFKLNPAWFPSCKIK</sequence>
<keyword evidence="5 7" id="KW-0472">Membrane</keyword>
<evidence type="ECO:0000256" key="8">
    <source>
        <dbReference type="SAM" id="MobiDB-lite"/>
    </source>
</evidence>
<feature type="transmembrane region" description="Helical" evidence="7">
    <location>
        <begin position="93"/>
        <end position="115"/>
    </location>
</feature>
<dbReference type="InterPro" id="IPR001594">
    <property type="entry name" value="Palmitoyltrfase_DHHC"/>
</dbReference>
<evidence type="ECO:0000256" key="3">
    <source>
        <dbReference type="ARBA" id="ARBA00022692"/>
    </source>
</evidence>
<keyword evidence="6 7" id="KW-0012">Acyltransferase</keyword>
<evidence type="ECO:0000313" key="11">
    <source>
        <dbReference type="Proteomes" id="UP001515480"/>
    </source>
</evidence>
<evidence type="ECO:0000256" key="6">
    <source>
        <dbReference type="ARBA" id="ARBA00023315"/>
    </source>
</evidence>
<protein>
    <recommendedName>
        <fullName evidence="7">Palmitoyltransferase</fullName>
        <ecNumber evidence="7">2.3.1.225</ecNumber>
    </recommendedName>
</protein>
<feature type="compositionally biased region" description="Pro residues" evidence="8">
    <location>
        <begin position="32"/>
        <end position="41"/>
    </location>
</feature>
<dbReference type="GO" id="GO:0019706">
    <property type="term" value="F:protein-cysteine S-palmitoyltransferase activity"/>
    <property type="evidence" value="ECO:0007669"/>
    <property type="project" value="UniProtKB-EC"/>
</dbReference>
<dbReference type="PROSITE" id="PS50216">
    <property type="entry name" value="DHHC"/>
    <property type="match status" value="1"/>
</dbReference>
<comment type="catalytic activity">
    <reaction evidence="7">
        <text>L-cysteinyl-[protein] + hexadecanoyl-CoA = S-hexadecanoyl-L-cysteinyl-[protein] + CoA</text>
        <dbReference type="Rhea" id="RHEA:36683"/>
        <dbReference type="Rhea" id="RHEA-COMP:10131"/>
        <dbReference type="Rhea" id="RHEA-COMP:11032"/>
        <dbReference type="ChEBI" id="CHEBI:29950"/>
        <dbReference type="ChEBI" id="CHEBI:57287"/>
        <dbReference type="ChEBI" id="CHEBI:57379"/>
        <dbReference type="ChEBI" id="CHEBI:74151"/>
        <dbReference type="EC" id="2.3.1.225"/>
    </reaction>
</comment>
<reference evidence="10 11" key="1">
    <citation type="journal article" date="2024" name="Science">
        <title>Giant polyketide synthase enzymes in the biosynthesis of giant marine polyether toxins.</title>
        <authorList>
            <person name="Fallon T.R."/>
            <person name="Shende V.V."/>
            <person name="Wierzbicki I.H."/>
            <person name="Pendleton A.L."/>
            <person name="Watervoot N.F."/>
            <person name="Auber R.P."/>
            <person name="Gonzalez D.J."/>
            <person name="Wisecaver J.H."/>
            <person name="Moore B.S."/>
        </authorList>
    </citation>
    <scope>NUCLEOTIDE SEQUENCE [LARGE SCALE GENOMIC DNA]</scope>
    <source>
        <strain evidence="10 11">12B1</strain>
    </source>
</reference>
<evidence type="ECO:0000256" key="4">
    <source>
        <dbReference type="ARBA" id="ARBA00022989"/>
    </source>
</evidence>
<keyword evidence="11" id="KW-1185">Reference proteome</keyword>
<proteinExistence type="inferred from homology"/>
<dbReference type="Pfam" id="PF01529">
    <property type="entry name" value="DHHC"/>
    <property type="match status" value="1"/>
</dbReference>
<organism evidence="10 11">
    <name type="scientific">Prymnesium parvum</name>
    <name type="common">Toxic golden alga</name>
    <dbReference type="NCBI Taxonomy" id="97485"/>
    <lineage>
        <taxon>Eukaryota</taxon>
        <taxon>Haptista</taxon>
        <taxon>Haptophyta</taxon>
        <taxon>Prymnesiophyceae</taxon>
        <taxon>Prymnesiales</taxon>
        <taxon>Prymnesiaceae</taxon>
        <taxon>Prymnesium</taxon>
    </lineage>
</organism>
<dbReference type="GO" id="GO:0016020">
    <property type="term" value="C:membrane"/>
    <property type="evidence" value="ECO:0007669"/>
    <property type="project" value="UniProtKB-SubCell"/>
</dbReference>
<gene>
    <name evidence="10" type="ORF">AB1Y20_011021</name>
</gene>
<feature type="transmembrane region" description="Helical" evidence="7">
    <location>
        <begin position="237"/>
        <end position="261"/>
    </location>
</feature>
<comment type="subcellular location">
    <subcellularLocation>
        <location evidence="1">Membrane</location>
        <topology evidence="1">Multi-pass membrane protein</topology>
    </subcellularLocation>
</comment>
<keyword evidence="2 7" id="KW-0808">Transferase</keyword>
<feature type="region of interest" description="Disordered" evidence="8">
    <location>
        <begin position="23"/>
        <end position="74"/>
    </location>
</feature>
<comment type="similarity">
    <text evidence="7">Belongs to the DHHC palmitoyltransferase family.</text>
</comment>
<accession>A0AB34ILF2</accession>
<dbReference type="Proteomes" id="UP001515480">
    <property type="component" value="Unassembled WGS sequence"/>
</dbReference>
<evidence type="ECO:0000313" key="10">
    <source>
        <dbReference type="EMBL" id="KAL1502950.1"/>
    </source>
</evidence>
<evidence type="ECO:0000256" key="7">
    <source>
        <dbReference type="RuleBase" id="RU079119"/>
    </source>
</evidence>
<comment type="caution">
    <text evidence="10">The sequence shown here is derived from an EMBL/GenBank/DDBJ whole genome shotgun (WGS) entry which is preliminary data.</text>
</comment>
<dbReference type="EC" id="2.3.1.225" evidence="7"/>
<evidence type="ECO:0000259" key="9">
    <source>
        <dbReference type="Pfam" id="PF01529"/>
    </source>
</evidence>
<feature type="transmembrane region" description="Helical" evidence="7">
    <location>
        <begin position="135"/>
        <end position="153"/>
    </location>
</feature>
<feature type="transmembrane region" description="Helical" evidence="7">
    <location>
        <begin position="281"/>
        <end position="305"/>
    </location>
</feature>
<dbReference type="AlphaFoldDB" id="A0AB34ILF2"/>
<keyword evidence="3 7" id="KW-0812">Transmembrane</keyword>